<evidence type="ECO:0000259" key="10">
    <source>
        <dbReference type="PROSITE" id="PS51843"/>
    </source>
</evidence>
<accession>A0A7R9LD06</accession>
<evidence type="ECO:0000313" key="11">
    <source>
        <dbReference type="EMBL" id="CAD7639332.1"/>
    </source>
</evidence>
<dbReference type="Gene3D" id="3.30.50.10">
    <property type="entry name" value="Erythroid Transcription Factor GATA-1, subunit A"/>
    <property type="match status" value="1"/>
</dbReference>
<name>A0A7R9LD06_9ACAR</name>
<evidence type="ECO:0000256" key="9">
    <source>
        <dbReference type="SAM" id="MobiDB-lite"/>
    </source>
</evidence>
<evidence type="ECO:0000256" key="6">
    <source>
        <dbReference type="ARBA" id="ARBA00023163"/>
    </source>
</evidence>
<dbReference type="EMBL" id="OC915221">
    <property type="protein sequence ID" value="CAD7639332.1"/>
    <property type="molecule type" value="Genomic_DNA"/>
</dbReference>
<dbReference type="GO" id="GO:0000978">
    <property type="term" value="F:RNA polymerase II cis-regulatory region sequence-specific DNA binding"/>
    <property type="evidence" value="ECO:0007669"/>
    <property type="project" value="TreeGrafter"/>
</dbReference>
<keyword evidence="7" id="KW-0675">Receptor</keyword>
<keyword evidence="2" id="KW-0863">Zinc-finger</keyword>
<dbReference type="Proteomes" id="UP000728032">
    <property type="component" value="Unassembled WGS sequence"/>
</dbReference>
<dbReference type="GO" id="GO:0045944">
    <property type="term" value="P:positive regulation of transcription by RNA polymerase II"/>
    <property type="evidence" value="ECO:0007669"/>
    <property type="project" value="TreeGrafter"/>
</dbReference>
<feature type="region of interest" description="Disordered" evidence="9">
    <location>
        <begin position="62"/>
        <end position="111"/>
    </location>
</feature>
<dbReference type="PANTHER" id="PTHR24082:SF283">
    <property type="entry name" value="NUCLEAR HORMONE RECEPTOR HR96"/>
    <property type="match status" value="1"/>
</dbReference>
<dbReference type="Gene3D" id="1.10.565.10">
    <property type="entry name" value="Retinoid X Receptor"/>
    <property type="match status" value="1"/>
</dbReference>
<sequence length="395" mass="45762">MYHSSKAFNFGVISCQSCKAFFRRNALKNKEWILNEEQLGVIKAKILNNRIKRSHQKQCKRLLVSKTRKESESESESTDTDISPKSSDSSTNSPQNTTNTEPIDTIVAKPTPPDTITTCETYFSNQTEIISVYNSYSGEKLHEFQSYVVSIAKHISDYTSSLNDVECNKLIELFNAINFIREPCLPTQPVISDILNLKVAMVQKLDNEIRRFINVAQNVSEFGYLCENDRIALIKYGAIEIICLRLIQFYNFDARHWTLFMERNKWILSKLDQLRSESLKRGFRTGFAKIGDEWDSDPIILDLLTVILLFDSNRPNLTHRHVIKLQQNVYMYLLQRYLLLKYKSEFASKTKFLNLMNALIDINAVGKVFTRRCYLTDPKCLGPFLREILDVRIDS</sequence>
<organism evidence="11">
    <name type="scientific">Oppiella nova</name>
    <dbReference type="NCBI Taxonomy" id="334625"/>
    <lineage>
        <taxon>Eukaryota</taxon>
        <taxon>Metazoa</taxon>
        <taxon>Ecdysozoa</taxon>
        <taxon>Arthropoda</taxon>
        <taxon>Chelicerata</taxon>
        <taxon>Arachnida</taxon>
        <taxon>Acari</taxon>
        <taxon>Acariformes</taxon>
        <taxon>Sarcoptiformes</taxon>
        <taxon>Oribatida</taxon>
        <taxon>Brachypylina</taxon>
        <taxon>Oppioidea</taxon>
        <taxon>Oppiidae</taxon>
        <taxon>Oppiella</taxon>
    </lineage>
</organism>
<evidence type="ECO:0000256" key="4">
    <source>
        <dbReference type="ARBA" id="ARBA00023015"/>
    </source>
</evidence>
<dbReference type="AlphaFoldDB" id="A0A7R9LD06"/>
<dbReference type="GO" id="GO:0000122">
    <property type="term" value="P:negative regulation of transcription by RNA polymerase II"/>
    <property type="evidence" value="ECO:0007669"/>
    <property type="project" value="TreeGrafter"/>
</dbReference>
<keyword evidence="6" id="KW-0804">Transcription</keyword>
<keyword evidence="12" id="KW-1185">Reference proteome</keyword>
<dbReference type="GO" id="GO:0030154">
    <property type="term" value="P:cell differentiation"/>
    <property type="evidence" value="ECO:0007669"/>
    <property type="project" value="TreeGrafter"/>
</dbReference>
<dbReference type="InterPro" id="IPR013088">
    <property type="entry name" value="Znf_NHR/GATA"/>
</dbReference>
<gene>
    <name evidence="11" type="ORF">ONB1V03_LOCUS1928</name>
</gene>
<dbReference type="InterPro" id="IPR001628">
    <property type="entry name" value="Znf_hrmn_rcpt"/>
</dbReference>
<keyword evidence="1" id="KW-0479">Metal-binding</keyword>
<dbReference type="SMART" id="SM00430">
    <property type="entry name" value="HOLI"/>
    <property type="match status" value="1"/>
</dbReference>
<dbReference type="OrthoDB" id="6352325at2759"/>
<dbReference type="InterPro" id="IPR035500">
    <property type="entry name" value="NHR-like_dom_sf"/>
</dbReference>
<evidence type="ECO:0000256" key="7">
    <source>
        <dbReference type="ARBA" id="ARBA00023170"/>
    </source>
</evidence>
<dbReference type="Pfam" id="PF00105">
    <property type="entry name" value="zf-C4"/>
    <property type="match status" value="1"/>
</dbReference>
<evidence type="ECO:0000256" key="8">
    <source>
        <dbReference type="ARBA" id="ARBA00023242"/>
    </source>
</evidence>
<feature type="compositionally biased region" description="Low complexity" evidence="9">
    <location>
        <begin position="80"/>
        <end position="102"/>
    </location>
</feature>
<protein>
    <recommendedName>
        <fullName evidence="10">NR LBD domain-containing protein</fullName>
    </recommendedName>
</protein>
<dbReference type="GO" id="GO:0004879">
    <property type="term" value="F:nuclear receptor activity"/>
    <property type="evidence" value="ECO:0007669"/>
    <property type="project" value="TreeGrafter"/>
</dbReference>
<keyword evidence="4" id="KW-0805">Transcription regulation</keyword>
<proteinExistence type="predicted"/>
<keyword evidence="8" id="KW-0539">Nucleus</keyword>
<dbReference type="PANTHER" id="PTHR24082">
    <property type="entry name" value="NUCLEAR HORMONE RECEPTOR"/>
    <property type="match status" value="1"/>
</dbReference>
<evidence type="ECO:0000313" key="12">
    <source>
        <dbReference type="Proteomes" id="UP000728032"/>
    </source>
</evidence>
<keyword evidence="5" id="KW-0238">DNA-binding</keyword>
<evidence type="ECO:0000256" key="5">
    <source>
        <dbReference type="ARBA" id="ARBA00023125"/>
    </source>
</evidence>
<evidence type="ECO:0000256" key="1">
    <source>
        <dbReference type="ARBA" id="ARBA00022723"/>
    </source>
</evidence>
<dbReference type="SUPFAM" id="SSF48508">
    <property type="entry name" value="Nuclear receptor ligand-binding domain"/>
    <property type="match status" value="1"/>
</dbReference>
<dbReference type="PROSITE" id="PS51843">
    <property type="entry name" value="NR_LBD"/>
    <property type="match status" value="1"/>
</dbReference>
<evidence type="ECO:0000256" key="3">
    <source>
        <dbReference type="ARBA" id="ARBA00022833"/>
    </source>
</evidence>
<dbReference type="InterPro" id="IPR000536">
    <property type="entry name" value="Nucl_hrmn_rcpt_lig-bd"/>
</dbReference>
<dbReference type="InterPro" id="IPR050234">
    <property type="entry name" value="Nuclear_hormone_rcpt_NR1"/>
</dbReference>
<reference evidence="11" key="1">
    <citation type="submission" date="2020-11" db="EMBL/GenBank/DDBJ databases">
        <authorList>
            <person name="Tran Van P."/>
        </authorList>
    </citation>
    <scope>NUCLEOTIDE SEQUENCE</scope>
</reference>
<dbReference type="GO" id="GO:0008270">
    <property type="term" value="F:zinc ion binding"/>
    <property type="evidence" value="ECO:0007669"/>
    <property type="project" value="UniProtKB-KW"/>
</dbReference>
<keyword evidence="3" id="KW-0862">Zinc</keyword>
<dbReference type="SUPFAM" id="SSF57716">
    <property type="entry name" value="Glucocorticoid receptor-like (DNA-binding domain)"/>
    <property type="match status" value="1"/>
</dbReference>
<feature type="domain" description="NR LBD" evidence="10">
    <location>
        <begin position="172"/>
        <end position="395"/>
    </location>
</feature>
<dbReference type="EMBL" id="CAJPVJ010000396">
    <property type="protein sequence ID" value="CAG2162332.1"/>
    <property type="molecule type" value="Genomic_DNA"/>
</dbReference>
<evidence type="ECO:0000256" key="2">
    <source>
        <dbReference type="ARBA" id="ARBA00022771"/>
    </source>
</evidence>